<keyword evidence="3 6" id="KW-0812">Transmembrane</keyword>
<feature type="transmembrane region" description="Helical" evidence="6">
    <location>
        <begin position="277"/>
        <end position="295"/>
    </location>
</feature>
<evidence type="ECO:0000256" key="4">
    <source>
        <dbReference type="ARBA" id="ARBA00022989"/>
    </source>
</evidence>
<organism evidence="8 9">
    <name type="scientific">Fodinicurvata halophila</name>
    <dbReference type="NCBI Taxonomy" id="1419723"/>
    <lineage>
        <taxon>Bacteria</taxon>
        <taxon>Pseudomonadati</taxon>
        <taxon>Pseudomonadota</taxon>
        <taxon>Alphaproteobacteria</taxon>
        <taxon>Rhodospirillales</taxon>
        <taxon>Rhodovibrionaceae</taxon>
        <taxon>Fodinicurvata</taxon>
    </lineage>
</organism>
<protein>
    <submittedName>
        <fullName evidence="8">DMT family transporter</fullName>
    </submittedName>
</protein>
<feature type="transmembrane region" description="Helical" evidence="6">
    <location>
        <begin position="157"/>
        <end position="178"/>
    </location>
</feature>
<feature type="transmembrane region" description="Helical" evidence="6">
    <location>
        <begin position="96"/>
        <end position="115"/>
    </location>
</feature>
<dbReference type="InterPro" id="IPR000620">
    <property type="entry name" value="EamA_dom"/>
</dbReference>
<keyword evidence="9" id="KW-1185">Reference proteome</keyword>
<feature type="transmembrane region" description="Helical" evidence="6">
    <location>
        <begin position="38"/>
        <end position="57"/>
    </location>
</feature>
<evidence type="ECO:0000256" key="5">
    <source>
        <dbReference type="ARBA" id="ARBA00023136"/>
    </source>
</evidence>
<dbReference type="Proteomes" id="UP001595799">
    <property type="component" value="Unassembled WGS sequence"/>
</dbReference>
<comment type="caution">
    <text evidence="8">The sequence shown here is derived from an EMBL/GenBank/DDBJ whole genome shotgun (WGS) entry which is preliminary data.</text>
</comment>
<dbReference type="EMBL" id="JBHSCW010000002">
    <property type="protein sequence ID" value="MFC4350851.1"/>
    <property type="molecule type" value="Genomic_DNA"/>
</dbReference>
<evidence type="ECO:0000256" key="3">
    <source>
        <dbReference type="ARBA" id="ARBA00022692"/>
    </source>
</evidence>
<feature type="transmembrane region" description="Helical" evidence="6">
    <location>
        <begin position="255"/>
        <end position="271"/>
    </location>
</feature>
<accession>A0ABV8UJL1</accession>
<evidence type="ECO:0000313" key="8">
    <source>
        <dbReference type="EMBL" id="MFC4350851.1"/>
    </source>
</evidence>
<sequence>MSSSSLFVRVVPGLFVVLWATGFIGAKLGLPYAESQTFLALRFALVTLLVVPLAVVLKAQWPRDLRLMGHAAVVGIMVHSLYLGAVFASIEQGLPAGLSALIVCLQPILTATVVGPLLGETVRPRQVVGLVLGLLGVVMVLSDRMDLAVGAELFEGFGIPAVLLSVLALLAITSGVVYQKRFCTDLDLWSGAAIQYSAATLATGVVALAFEDNHITWSGEFLFALGWLVFVLSLGAVSLLMLLIRLGEAGRTASLFYLVPPVTGTIAWLLFDERLGPLALVGMAVAAVGVALVVVRPRGPQRGHS</sequence>
<feature type="domain" description="EamA" evidence="7">
    <location>
        <begin position="161"/>
        <end position="294"/>
    </location>
</feature>
<name>A0ABV8UJL1_9PROT</name>
<comment type="subcellular location">
    <subcellularLocation>
        <location evidence="1">Membrane</location>
        <topology evidence="1">Multi-pass membrane protein</topology>
    </subcellularLocation>
</comment>
<dbReference type="PANTHER" id="PTHR32322">
    <property type="entry name" value="INNER MEMBRANE TRANSPORTER"/>
    <property type="match status" value="1"/>
</dbReference>
<evidence type="ECO:0000256" key="6">
    <source>
        <dbReference type="SAM" id="Phobius"/>
    </source>
</evidence>
<dbReference type="PANTHER" id="PTHR32322:SF2">
    <property type="entry name" value="EAMA DOMAIN-CONTAINING PROTEIN"/>
    <property type="match status" value="1"/>
</dbReference>
<dbReference type="InterPro" id="IPR050638">
    <property type="entry name" value="AA-Vitamin_Transporters"/>
</dbReference>
<dbReference type="InterPro" id="IPR037185">
    <property type="entry name" value="EmrE-like"/>
</dbReference>
<dbReference type="RefSeq" id="WP_382421190.1">
    <property type="nucleotide sequence ID" value="NZ_JBHSCW010000002.1"/>
</dbReference>
<dbReference type="SUPFAM" id="SSF103481">
    <property type="entry name" value="Multidrug resistance efflux transporter EmrE"/>
    <property type="match status" value="2"/>
</dbReference>
<keyword evidence="4 6" id="KW-1133">Transmembrane helix</keyword>
<evidence type="ECO:0000259" key="7">
    <source>
        <dbReference type="Pfam" id="PF00892"/>
    </source>
</evidence>
<gene>
    <name evidence="8" type="ORF">ACFOW6_04760</name>
</gene>
<feature type="transmembrane region" description="Helical" evidence="6">
    <location>
        <begin position="69"/>
        <end position="90"/>
    </location>
</feature>
<keyword evidence="5 6" id="KW-0472">Membrane</keyword>
<comment type="similarity">
    <text evidence="2">Belongs to the EamA transporter family.</text>
</comment>
<feature type="transmembrane region" description="Helical" evidence="6">
    <location>
        <begin position="190"/>
        <end position="210"/>
    </location>
</feature>
<feature type="transmembrane region" description="Helical" evidence="6">
    <location>
        <begin position="127"/>
        <end position="145"/>
    </location>
</feature>
<dbReference type="Pfam" id="PF00892">
    <property type="entry name" value="EamA"/>
    <property type="match status" value="2"/>
</dbReference>
<feature type="transmembrane region" description="Helical" evidence="6">
    <location>
        <begin position="7"/>
        <end position="26"/>
    </location>
</feature>
<reference evidence="9" key="1">
    <citation type="journal article" date="2019" name="Int. J. Syst. Evol. Microbiol.">
        <title>The Global Catalogue of Microorganisms (GCM) 10K type strain sequencing project: providing services to taxonomists for standard genome sequencing and annotation.</title>
        <authorList>
            <consortium name="The Broad Institute Genomics Platform"/>
            <consortium name="The Broad Institute Genome Sequencing Center for Infectious Disease"/>
            <person name="Wu L."/>
            <person name="Ma J."/>
        </authorList>
    </citation>
    <scope>NUCLEOTIDE SEQUENCE [LARGE SCALE GENOMIC DNA]</scope>
    <source>
        <strain evidence="9">CECT 8472</strain>
    </source>
</reference>
<proteinExistence type="inferred from homology"/>
<evidence type="ECO:0000256" key="2">
    <source>
        <dbReference type="ARBA" id="ARBA00007362"/>
    </source>
</evidence>
<evidence type="ECO:0000313" key="9">
    <source>
        <dbReference type="Proteomes" id="UP001595799"/>
    </source>
</evidence>
<feature type="domain" description="EamA" evidence="7">
    <location>
        <begin position="15"/>
        <end position="141"/>
    </location>
</feature>
<evidence type="ECO:0000256" key="1">
    <source>
        <dbReference type="ARBA" id="ARBA00004141"/>
    </source>
</evidence>
<feature type="transmembrane region" description="Helical" evidence="6">
    <location>
        <begin position="222"/>
        <end position="243"/>
    </location>
</feature>